<dbReference type="EMBL" id="KZ107838">
    <property type="protein sequence ID" value="OSS54647.1"/>
    <property type="molecule type" value="Genomic_DNA"/>
</dbReference>
<evidence type="ECO:0000256" key="1">
    <source>
        <dbReference type="SAM" id="MobiDB-lite"/>
    </source>
</evidence>
<proteinExistence type="predicted"/>
<accession>A0A1Y2MGM6</accession>
<dbReference type="InParanoid" id="A0A1Y2MGM6"/>
<dbReference type="Proteomes" id="UP000193240">
    <property type="component" value="Unassembled WGS sequence"/>
</dbReference>
<name>A0A1Y2MGM6_EPING</name>
<gene>
    <name evidence="2" type="ORF">B5807_00273</name>
</gene>
<sequence length="140" mass="15357">MPPPSTPERFRLEGIAEEDADDTFKPIQHDIPSPTKTTSSVETITSLDPDLSTFSTCDLVNASIEEAKSAISAHLDTINTTLALLETLDGFSATITVLRQEMLEKKEACEDKMAMLYAVEQAVEEMVFTGEAQEGTTERE</sequence>
<keyword evidence="3" id="KW-1185">Reference proteome</keyword>
<evidence type="ECO:0000313" key="2">
    <source>
        <dbReference type="EMBL" id="OSS54647.1"/>
    </source>
</evidence>
<reference evidence="2 3" key="1">
    <citation type="journal article" date="2017" name="Genome Announc.">
        <title>Genome sequence of the saprophytic ascomycete Epicoccum nigrum ICMP 19927 strain isolated from New Zealand.</title>
        <authorList>
            <person name="Fokin M."/>
            <person name="Fleetwood D."/>
            <person name="Weir B.S."/>
            <person name="Villas-Boas S.G."/>
        </authorList>
    </citation>
    <scope>NUCLEOTIDE SEQUENCE [LARGE SCALE GENOMIC DNA]</scope>
    <source>
        <strain evidence="2 3">ICMP 19927</strain>
    </source>
</reference>
<evidence type="ECO:0000313" key="3">
    <source>
        <dbReference type="Proteomes" id="UP000193240"/>
    </source>
</evidence>
<organism evidence="2 3">
    <name type="scientific">Epicoccum nigrum</name>
    <name type="common">Soil fungus</name>
    <name type="synonym">Epicoccum purpurascens</name>
    <dbReference type="NCBI Taxonomy" id="105696"/>
    <lineage>
        <taxon>Eukaryota</taxon>
        <taxon>Fungi</taxon>
        <taxon>Dikarya</taxon>
        <taxon>Ascomycota</taxon>
        <taxon>Pezizomycotina</taxon>
        <taxon>Dothideomycetes</taxon>
        <taxon>Pleosporomycetidae</taxon>
        <taxon>Pleosporales</taxon>
        <taxon>Pleosporineae</taxon>
        <taxon>Didymellaceae</taxon>
        <taxon>Epicoccum</taxon>
    </lineage>
</organism>
<protein>
    <submittedName>
        <fullName evidence="2">Uncharacterized protein</fullName>
    </submittedName>
</protein>
<feature type="region of interest" description="Disordered" evidence="1">
    <location>
        <begin position="19"/>
        <end position="41"/>
    </location>
</feature>
<dbReference type="AlphaFoldDB" id="A0A1Y2MGM6"/>